<comment type="caution">
    <text evidence="3">The sequence shown here is derived from an EMBL/GenBank/DDBJ whole genome shotgun (WGS) entry which is preliminary data.</text>
</comment>
<protein>
    <submittedName>
        <fullName evidence="3">Uncharacterized protein</fullName>
    </submittedName>
</protein>
<keyword evidence="4" id="KW-1185">Reference proteome</keyword>
<evidence type="ECO:0000313" key="4">
    <source>
        <dbReference type="Proteomes" id="UP000006034"/>
    </source>
</evidence>
<feature type="transmembrane region" description="Helical" evidence="2">
    <location>
        <begin position="6"/>
        <end position="22"/>
    </location>
</feature>
<keyword evidence="2" id="KW-1133">Transmembrane helix</keyword>
<dbReference type="GeneID" id="78087239"/>
<evidence type="ECO:0000256" key="2">
    <source>
        <dbReference type="SAM" id="Phobius"/>
    </source>
</evidence>
<dbReference type="RefSeq" id="WP_016360985.1">
    <property type="nucleotide sequence ID" value="NZ_KE150239.1"/>
</dbReference>
<dbReference type="EMBL" id="ADCP02000002">
    <property type="protein sequence ID" value="EPC05767.1"/>
    <property type="molecule type" value="Genomic_DNA"/>
</dbReference>
<feature type="region of interest" description="Disordered" evidence="1">
    <location>
        <begin position="31"/>
        <end position="69"/>
    </location>
</feature>
<gene>
    <name evidence="3" type="ORF">HMPREF0179_05289</name>
</gene>
<dbReference type="HOGENOM" id="CLU_2767607_0_0_7"/>
<keyword evidence="2" id="KW-0472">Membrane</keyword>
<reference evidence="3 4" key="1">
    <citation type="submission" date="2010-10" db="EMBL/GenBank/DDBJ databases">
        <authorList>
            <consortium name="The Broad Institute Genome Sequencing Platform"/>
            <person name="Ward D."/>
            <person name="Earl A."/>
            <person name="Feldgarden M."/>
            <person name="Young S.K."/>
            <person name="Gargeya S."/>
            <person name="Zeng Q."/>
            <person name="Alvarado L."/>
            <person name="Berlin A."/>
            <person name="Bochicchio J."/>
            <person name="Chapman S.B."/>
            <person name="Chen Z."/>
            <person name="Freedman E."/>
            <person name="Gellesch M."/>
            <person name="Goldberg J."/>
            <person name="Griggs A."/>
            <person name="Gujja S."/>
            <person name="Heilman E."/>
            <person name="Heiman D."/>
            <person name="Howarth C."/>
            <person name="Mehta T."/>
            <person name="Neiman D."/>
            <person name="Pearson M."/>
            <person name="Roberts A."/>
            <person name="Saif S."/>
            <person name="Shea T."/>
            <person name="Shenoy N."/>
            <person name="Sisk P."/>
            <person name="Stolte C."/>
            <person name="Sykes S."/>
            <person name="White J."/>
            <person name="Yandava C."/>
            <person name="Allen-Vercoe E."/>
            <person name="Sibley C."/>
            <person name="Ambrose C.E."/>
            <person name="Strauss J."/>
            <person name="Daigneault M."/>
            <person name="Haas B."/>
            <person name="Nusbaum C."/>
            <person name="Birren B."/>
        </authorList>
    </citation>
    <scope>NUCLEOTIDE SEQUENCE [LARGE SCALE GENOMIC DNA]</scope>
    <source>
        <strain evidence="3 4">3_1_6</strain>
    </source>
</reference>
<keyword evidence="2" id="KW-0812">Transmembrane</keyword>
<dbReference type="AlphaFoldDB" id="S2LB90"/>
<organism evidence="3 4">
    <name type="scientific">Bilophila wadsworthia (strain 3_1_6)</name>
    <dbReference type="NCBI Taxonomy" id="563192"/>
    <lineage>
        <taxon>Bacteria</taxon>
        <taxon>Pseudomonadati</taxon>
        <taxon>Thermodesulfobacteriota</taxon>
        <taxon>Desulfovibrionia</taxon>
        <taxon>Desulfovibrionales</taxon>
        <taxon>Desulfovibrionaceae</taxon>
        <taxon>Bilophila</taxon>
    </lineage>
</organism>
<feature type="compositionally biased region" description="Acidic residues" evidence="1">
    <location>
        <begin position="55"/>
        <end position="69"/>
    </location>
</feature>
<evidence type="ECO:0000313" key="3">
    <source>
        <dbReference type="EMBL" id="EPC05767.1"/>
    </source>
</evidence>
<accession>S2LB90</accession>
<evidence type="ECO:0000256" key="1">
    <source>
        <dbReference type="SAM" id="MobiDB-lite"/>
    </source>
</evidence>
<name>S2LB90_BILW3</name>
<reference evidence="3 4" key="2">
    <citation type="submission" date="2013-04" db="EMBL/GenBank/DDBJ databases">
        <title>The Genome Sequence of Bilophila wadsworthia 3_1_6.</title>
        <authorList>
            <consortium name="The Broad Institute Genomics Platform"/>
            <person name="Earl A."/>
            <person name="Ward D."/>
            <person name="Feldgarden M."/>
            <person name="Gevers D."/>
            <person name="Sibley C."/>
            <person name="Strauss J."/>
            <person name="Allen-Vercoe E."/>
            <person name="Walker B."/>
            <person name="Young S."/>
            <person name="Zeng Q."/>
            <person name="Gargeya S."/>
            <person name="Fitzgerald M."/>
            <person name="Haas B."/>
            <person name="Abouelleil A."/>
            <person name="Allen A.W."/>
            <person name="Alvarado L."/>
            <person name="Arachchi H.M."/>
            <person name="Berlin A.M."/>
            <person name="Chapman S.B."/>
            <person name="Gainer-Dewar J."/>
            <person name="Goldberg J."/>
            <person name="Griggs A."/>
            <person name="Gujja S."/>
            <person name="Hansen M."/>
            <person name="Howarth C."/>
            <person name="Imamovic A."/>
            <person name="Ireland A."/>
            <person name="Larimer J."/>
            <person name="McCowan C."/>
            <person name="Murphy C."/>
            <person name="Pearson M."/>
            <person name="Poon T.W."/>
            <person name="Priest M."/>
            <person name="Roberts A."/>
            <person name="Saif S."/>
            <person name="Shea T."/>
            <person name="Sisk P."/>
            <person name="Sykes S."/>
            <person name="Wortman J."/>
            <person name="Nusbaum C."/>
            <person name="Birren B."/>
        </authorList>
    </citation>
    <scope>NUCLEOTIDE SEQUENCE [LARGE SCALE GENOMIC DNA]</scope>
    <source>
        <strain evidence="3 4">3_1_6</strain>
    </source>
</reference>
<sequence length="69" mass="7499">MDAWLDWIGFLGIALVAGWFFFRKQMAENELTEREEDARKNAPLFSSGEGLGGQEGDDGDDDGGGDGDD</sequence>
<dbReference type="Proteomes" id="UP000006034">
    <property type="component" value="Unassembled WGS sequence"/>
</dbReference>
<proteinExistence type="predicted"/>